<feature type="region of interest" description="Disordered" evidence="1">
    <location>
        <begin position="463"/>
        <end position="512"/>
    </location>
</feature>
<keyword evidence="4" id="KW-1185">Reference proteome</keyword>
<evidence type="ECO:0000313" key="4">
    <source>
        <dbReference type="Proteomes" id="UP000887568"/>
    </source>
</evidence>
<feature type="region of interest" description="Disordered" evidence="1">
    <location>
        <begin position="403"/>
        <end position="443"/>
    </location>
</feature>
<evidence type="ECO:0000259" key="2">
    <source>
        <dbReference type="Pfam" id="PF15729"/>
    </source>
</evidence>
<dbReference type="EnsemblMetazoa" id="XM_038199972.1">
    <property type="protein sequence ID" value="XP_038055900.1"/>
    <property type="gene ID" value="LOC119727895"/>
</dbReference>
<feature type="compositionally biased region" description="Basic and acidic residues" evidence="1">
    <location>
        <begin position="420"/>
        <end position="443"/>
    </location>
</feature>
<evidence type="ECO:0000256" key="1">
    <source>
        <dbReference type="SAM" id="MobiDB-lite"/>
    </source>
</evidence>
<evidence type="ECO:0000313" key="3">
    <source>
        <dbReference type="EnsemblMetazoa" id="XP_038055900.1"/>
    </source>
</evidence>
<proteinExistence type="predicted"/>
<dbReference type="InterPro" id="IPR048363">
    <property type="entry name" value="CTSRT_C2"/>
</dbReference>
<accession>A0A913ZX83</accession>
<organism evidence="3 4">
    <name type="scientific">Patiria miniata</name>
    <name type="common">Bat star</name>
    <name type="synonym">Asterina miniata</name>
    <dbReference type="NCBI Taxonomy" id="46514"/>
    <lineage>
        <taxon>Eukaryota</taxon>
        <taxon>Metazoa</taxon>
        <taxon>Echinodermata</taxon>
        <taxon>Eleutherozoa</taxon>
        <taxon>Asterozoa</taxon>
        <taxon>Asteroidea</taxon>
        <taxon>Valvatacea</taxon>
        <taxon>Valvatida</taxon>
        <taxon>Asterinidae</taxon>
        <taxon>Patiria</taxon>
    </lineage>
</organism>
<dbReference type="GeneID" id="119727895"/>
<protein>
    <recommendedName>
        <fullName evidence="2">Cation channel sperm-associated targeting subunit tau C2 domain-containing protein</fullName>
    </recommendedName>
</protein>
<dbReference type="Proteomes" id="UP000887568">
    <property type="component" value="Unplaced"/>
</dbReference>
<dbReference type="PANTHER" id="PTHR21665:SF2">
    <property type="entry name" value="CATION CHANNEL SPERM-ASSOCIATED TARGETING SUBUNIT TAU"/>
    <property type="match status" value="1"/>
</dbReference>
<dbReference type="InterPro" id="IPR031462">
    <property type="entry name" value="CTSRT"/>
</dbReference>
<dbReference type="PANTHER" id="PTHR21665">
    <property type="entry name" value="CATION CHANNEL SPERM-ASSOCIATED TARGETING SUBUNIT TAU"/>
    <property type="match status" value="1"/>
</dbReference>
<dbReference type="OMA" id="GSHDLQY"/>
<feature type="domain" description="Cation channel sperm-associated targeting subunit tau C2" evidence="2">
    <location>
        <begin position="56"/>
        <end position="186"/>
    </location>
</feature>
<sequence length="512" mass="56985">INVSRVQQICNDLKTCEKALRSLSLLISATMSSEEDLEIILEEDEAAAYATAAPSGVLSVHTKLIRDIVIDEDHISMTDPELYVRIKVGSFVKSTQTVMAEKDAKVVLDDLKHFSLKIPRKRSDPSNEVRFDLVVVKSPHVHRIVGHKDMHLYDIIKNQFVAGSHDLQYRHKTKAVVELEMCFTYGIFGYGCCHQLQNRQRKISDIVGHSLLLRVEPPQTRYQSNAGHVMTAMPVGHPEFINFTAKAETLSSAGEVKAEGSTQSILSGLDLQEPIILTRTMRKRLHRIQTDFAQQGSRVQRKRFLERLVLRHIHDHGAIETDQDATQEGEAAGPSSAGPKEAGSTERVVVNAETYGTDSDYAESATDLSELMSSMLMNAPGLVTREPARRIQPSLFSIGEETTDLASTASDTQTSPPAQRTEDETREPINQEPPVREERRRSTLAELPGLLVRSLANRLSGWRPTRIQPARRQRPTPVEVTDEGPVTQPAAGGSVSMSRFRSKMARQEDEQG</sequence>
<feature type="region of interest" description="Disordered" evidence="1">
    <location>
        <begin position="318"/>
        <end position="346"/>
    </location>
</feature>
<dbReference type="AlphaFoldDB" id="A0A913ZX83"/>
<feature type="compositionally biased region" description="Polar residues" evidence="1">
    <location>
        <begin position="404"/>
        <end position="418"/>
    </location>
</feature>
<dbReference type="OrthoDB" id="2144823at2759"/>
<name>A0A913ZX83_PATMI</name>
<dbReference type="RefSeq" id="XP_038055900.1">
    <property type="nucleotide sequence ID" value="XM_038199972.1"/>
</dbReference>
<reference evidence="3" key="1">
    <citation type="submission" date="2022-11" db="UniProtKB">
        <authorList>
            <consortium name="EnsemblMetazoa"/>
        </authorList>
    </citation>
    <scope>IDENTIFICATION</scope>
</reference>
<dbReference type="Pfam" id="PF15729">
    <property type="entry name" value="CTSRT"/>
    <property type="match status" value="1"/>
</dbReference>